<sequence length="711" mass="82982">MRTLNDFMIKTHFNFKNMSSFNLFLFQNLVPFGGFLLISISALFSSLFAIFSKALSWIQSDEISKLNNSIPIETEPEDVTEEKTKEIKPVATEPKVEDTGIIEEDESPKFFFKFQFQTQTFEEFSKKFEAKEKYNLGLDSIPSIPYTSTNKYEFKSGDDLSCIMEKPEDLSFCVKEMYADSSNGFLSEQDFMEDDSSENEVDTQQSKPIVCENIPGNLEFLSEEDTTVPETDMGSITSSPENLSDCEDFEADSSRNIEDEDTMEELQSKNKDINALDNSEKSNLENPLASDPEDSTDLETLWEHQELIEQLKMELKKVKATGLPTILEESESPKIMDDLKPWKIDEKFQYADRMSELHKFYKSYRERMRKFDILNYQKMYAIGVLHSKDPFQSISTHKSSSAPPITSLLPQNLWPRRRKTSNSDPMSKFINELHGDLEMVYVGQLCLSWEILHWQYEKAIGIWESDPYCMRRYNEVAGEFQQFQVLIQRFVENEPFEGPRVRNYIKNRCVLRNLLQVPVIREDSLKDKRKGRRKGRDEDDNAITADMLVEIMEEAIRIFWRFLRADKDANIVIRKMRKGAQVEPTEPDELQLLATLQTSLQKVSLYLIQVLEFELLEEVTCWMMKLQKDKKLREIVRSGNCILRKLKKNEEENSDQVLYFFSQVDLKLVARVLNMSNVTRDQLLWCHSKLSKINFVNRKINVEPSFLLFPC</sequence>
<evidence type="ECO:0000313" key="4">
    <source>
        <dbReference type="RefSeq" id="XP_040947822.1"/>
    </source>
</evidence>
<proteinExistence type="predicted"/>
<feature type="region of interest" description="Disordered" evidence="1">
    <location>
        <begin position="227"/>
        <end position="295"/>
    </location>
</feature>
<reference evidence="3" key="1">
    <citation type="journal article" date="2020" name="Nat. Genet.">
        <title>Genomic diversifications of five Gossypium allopolyploid species and their impact on cotton improvement.</title>
        <authorList>
            <person name="Chen Z.J."/>
            <person name="Sreedasyam A."/>
            <person name="Ando A."/>
            <person name="Song Q."/>
            <person name="De Santiago L.M."/>
            <person name="Hulse-Kemp A.M."/>
            <person name="Ding M."/>
            <person name="Ye W."/>
            <person name="Kirkbride R.C."/>
            <person name="Jenkins J."/>
            <person name="Plott C."/>
            <person name="Lovell J."/>
            <person name="Lin Y.M."/>
            <person name="Vaughn R."/>
            <person name="Liu B."/>
            <person name="Simpson S."/>
            <person name="Scheffler B.E."/>
            <person name="Wen L."/>
            <person name="Saski C.A."/>
            <person name="Grover C.E."/>
            <person name="Hu G."/>
            <person name="Conover J.L."/>
            <person name="Carlson J.W."/>
            <person name="Shu S."/>
            <person name="Boston L.B."/>
            <person name="Williams M."/>
            <person name="Peterson D.G."/>
            <person name="McGee K."/>
            <person name="Jones D.C."/>
            <person name="Wendel J.F."/>
            <person name="Stelly D.M."/>
            <person name="Grimwood J."/>
            <person name="Schmutz J."/>
        </authorList>
    </citation>
    <scope>NUCLEOTIDE SEQUENCE [LARGE SCALE GENOMIC DNA]</scope>
    <source>
        <strain evidence="3">cv. TM-1</strain>
    </source>
</reference>
<keyword evidence="2" id="KW-1133">Transmembrane helix</keyword>
<evidence type="ECO:0000256" key="2">
    <source>
        <dbReference type="SAM" id="Phobius"/>
    </source>
</evidence>
<keyword evidence="3" id="KW-1185">Reference proteome</keyword>
<dbReference type="Pfam" id="PF07891">
    <property type="entry name" value="DUF1666"/>
    <property type="match status" value="2"/>
</dbReference>
<name>A0ABM2ZYV8_GOSHI</name>
<keyword evidence="2" id="KW-0812">Transmembrane</keyword>
<gene>
    <name evidence="4" type="primary">LOC107886865</name>
</gene>
<reference evidence="4" key="2">
    <citation type="submission" date="2025-08" db="UniProtKB">
        <authorList>
            <consortium name="RefSeq"/>
        </authorList>
    </citation>
    <scope>IDENTIFICATION</scope>
</reference>
<dbReference type="InterPro" id="IPR012870">
    <property type="entry name" value="DUF1666"/>
</dbReference>
<dbReference type="RefSeq" id="XP_040947822.1">
    <property type="nucleotide sequence ID" value="XM_041091888.1"/>
</dbReference>
<evidence type="ECO:0000313" key="3">
    <source>
        <dbReference type="Proteomes" id="UP000818029"/>
    </source>
</evidence>
<dbReference type="Proteomes" id="UP000818029">
    <property type="component" value="Chromosome D04"/>
</dbReference>
<protein>
    <submittedName>
        <fullName evidence="4">Uncharacterized protein isoform X1</fullName>
    </submittedName>
</protein>
<keyword evidence="2" id="KW-0472">Membrane</keyword>
<evidence type="ECO:0000256" key="1">
    <source>
        <dbReference type="SAM" id="MobiDB-lite"/>
    </source>
</evidence>
<organism evidence="3 4">
    <name type="scientific">Gossypium hirsutum</name>
    <name type="common">Upland cotton</name>
    <name type="synonym">Gossypium mexicanum</name>
    <dbReference type="NCBI Taxonomy" id="3635"/>
    <lineage>
        <taxon>Eukaryota</taxon>
        <taxon>Viridiplantae</taxon>
        <taxon>Streptophyta</taxon>
        <taxon>Embryophyta</taxon>
        <taxon>Tracheophyta</taxon>
        <taxon>Spermatophyta</taxon>
        <taxon>Magnoliopsida</taxon>
        <taxon>eudicotyledons</taxon>
        <taxon>Gunneridae</taxon>
        <taxon>Pentapetalae</taxon>
        <taxon>rosids</taxon>
        <taxon>malvids</taxon>
        <taxon>Malvales</taxon>
        <taxon>Malvaceae</taxon>
        <taxon>Malvoideae</taxon>
        <taxon>Gossypium</taxon>
    </lineage>
</organism>
<feature type="transmembrane region" description="Helical" evidence="2">
    <location>
        <begin position="21"/>
        <end position="51"/>
    </location>
</feature>
<feature type="compositionally biased region" description="Basic and acidic residues" evidence="1">
    <location>
        <begin position="266"/>
        <end position="283"/>
    </location>
</feature>
<accession>A0ABM2ZYV8</accession>
<dbReference type="PANTHER" id="PTHR46741:SF2">
    <property type="entry name" value="RIBOSOMAL PROTEIN L34AE"/>
    <property type="match status" value="1"/>
</dbReference>
<dbReference type="PANTHER" id="PTHR46741">
    <property type="entry name" value="OS09G0413600 PROTEIN"/>
    <property type="match status" value="1"/>
</dbReference>
<dbReference type="GeneID" id="107886865"/>